<evidence type="ECO:0000256" key="2">
    <source>
        <dbReference type="ARBA" id="ARBA00022741"/>
    </source>
</evidence>
<dbReference type="PROSITE" id="PS50893">
    <property type="entry name" value="ABC_TRANSPORTER_2"/>
    <property type="match status" value="1"/>
</dbReference>
<feature type="domain" description="ABC transporter" evidence="6">
    <location>
        <begin position="3"/>
        <end position="239"/>
    </location>
</feature>
<evidence type="ECO:0000256" key="4">
    <source>
        <dbReference type="ARBA" id="ARBA00022967"/>
    </source>
</evidence>
<dbReference type="InterPro" id="IPR003593">
    <property type="entry name" value="AAA+_ATPase"/>
</dbReference>
<organism evidence="7 8">
    <name type="scientific">Alistipes timonensis JC136</name>
    <dbReference type="NCBI Taxonomy" id="1033731"/>
    <lineage>
        <taxon>Bacteria</taxon>
        <taxon>Pseudomonadati</taxon>
        <taxon>Bacteroidota</taxon>
        <taxon>Bacteroidia</taxon>
        <taxon>Bacteroidales</taxon>
        <taxon>Rikenellaceae</taxon>
        <taxon>Alistipes</taxon>
    </lineage>
</organism>
<evidence type="ECO:0000256" key="5">
    <source>
        <dbReference type="ARBA" id="ARBA00037066"/>
    </source>
</evidence>
<dbReference type="CDD" id="cd03214">
    <property type="entry name" value="ABC_Iron-Siderophores_B12_Hemin"/>
    <property type="match status" value="1"/>
</dbReference>
<dbReference type="Proteomes" id="UP000183253">
    <property type="component" value="Unassembled WGS sequence"/>
</dbReference>
<keyword evidence="8" id="KW-1185">Reference proteome</keyword>
<evidence type="ECO:0000256" key="1">
    <source>
        <dbReference type="ARBA" id="ARBA00022448"/>
    </source>
</evidence>
<evidence type="ECO:0000313" key="8">
    <source>
        <dbReference type="Proteomes" id="UP000183253"/>
    </source>
</evidence>
<protein>
    <submittedName>
        <fullName evidence="7">Iron complex transport system ATP-binding protein</fullName>
    </submittedName>
</protein>
<comment type="function">
    <text evidence="5">Part of the ABC transporter complex HmuTUV involved in hemin import. Responsible for energy coupling to the transport system.</text>
</comment>
<evidence type="ECO:0000313" key="7">
    <source>
        <dbReference type="EMBL" id="SEA82750.1"/>
    </source>
</evidence>
<dbReference type="Pfam" id="PF00005">
    <property type="entry name" value="ABC_tran"/>
    <property type="match status" value="1"/>
</dbReference>
<accession>A0A1H4EDU1</accession>
<dbReference type="PANTHER" id="PTHR42794:SF1">
    <property type="entry name" value="HEMIN IMPORT ATP-BINDING PROTEIN HMUV"/>
    <property type="match status" value="1"/>
</dbReference>
<dbReference type="InterPro" id="IPR027417">
    <property type="entry name" value="P-loop_NTPase"/>
</dbReference>
<keyword evidence="3 7" id="KW-0067">ATP-binding</keyword>
<dbReference type="PANTHER" id="PTHR42794">
    <property type="entry name" value="HEMIN IMPORT ATP-BINDING PROTEIN HMUV"/>
    <property type="match status" value="1"/>
</dbReference>
<gene>
    <name evidence="7" type="ORF">SAMN05444145_10725</name>
</gene>
<dbReference type="OrthoDB" id="9787851at2"/>
<dbReference type="AlphaFoldDB" id="A0A1H4EDU1"/>
<evidence type="ECO:0000256" key="3">
    <source>
        <dbReference type="ARBA" id="ARBA00022840"/>
    </source>
</evidence>
<dbReference type="SMART" id="SM00382">
    <property type="entry name" value="AAA"/>
    <property type="match status" value="1"/>
</dbReference>
<dbReference type="EMBL" id="FNRI01000007">
    <property type="protein sequence ID" value="SEA82750.1"/>
    <property type="molecule type" value="Genomic_DNA"/>
</dbReference>
<dbReference type="GO" id="GO:0016887">
    <property type="term" value="F:ATP hydrolysis activity"/>
    <property type="evidence" value="ECO:0007669"/>
    <property type="project" value="InterPro"/>
</dbReference>
<dbReference type="SUPFAM" id="SSF52540">
    <property type="entry name" value="P-loop containing nucleoside triphosphate hydrolases"/>
    <property type="match status" value="1"/>
</dbReference>
<dbReference type="InterPro" id="IPR003439">
    <property type="entry name" value="ABC_transporter-like_ATP-bd"/>
</dbReference>
<dbReference type="GO" id="GO:0005524">
    <property type="term" value="F:ATP binding"/>
    <property type="evidence" value="ECO:0007669"/>
    <property type="project" value="UniProtKB-KW"/>
</dbReference>
<evidence type="ECO:0000259" key="6">
    <source>
        <dbReference type="PROSITE" id="PS50893"/>
    </source>
</evidence>
<dbReference type="Gene3D" id="3.40.50.300">
    <property type="entry name" value="P-loop containing nucleotide triphosphate hydrolases"/>
    <property type="match status" value="1"/>
</dbReference>
<proteinExistence type="predicted"/>
<sequence length="252" mass="27610">MSIRLDHIALSYGSRTLLDNVSATFEQGQLTALIGRNGTGKSTLLRAMAGLGAASAGNIELCGRPLATLTPHERATTVGFVTTDRVRIANLACEDVVALGRAPYTNWIGRMQEADRAIVERSLELVGMSGFARKTMDRMSDGECQRVMIARVLAQDTPVILLDEPTAFLDLPNRYTLATLLRRLAREERKCILFSTHDLDIALSLCDSVALIDTPSLHHLPADAMARSGLIERLFSGENACFDPETRTIRLR</sequence>
<keyword evidence="2" id="KW-0547">Nucleotide-binding</keyword>
<keyword evidence="1" id="KW-0813">Transport</keyword>
<dbReference type="RefSeq" id="WP_010265133.1">
    <property type="nucleotide sequence ID" value="NZ_CAEG01000016.1"/>
</dbReference>
<dbReference type="STRING" id="1033731.SAMN05444145_10725"/>
<reference evidence="7 8" key="1">
    <citation type="submission" date="2016-10" db="EMBL/GenBank/DDBJ databases">
        <authorList>
            <person name="de Groot N.N."/>
        </authorList>
    </citation>
    <scope>NUCLEOTIDE SEQUENCE [LARGE SCALE GENOMIC DNA]</scope>
    <source>
        <strain evidence="7 8">DSM 25383</strain>
    </source>
</reference>
<keyword evidence="4" id="KW-1278">Translocase</keyword>
<name>A0A1H4EDU1_9BACT</name>